<comment type="caution">
    <text evidence="5">The sequence shown here is derived from an EMBL/GenBank/DDBJ whole genome shotgun (WGS) entry which is preliminary data.</text>
</comment>
<dbReference type="InParanoid" id="A0A423W7A9"/>
<dbReference type="Pfam" id="PF00106">
    <property type="entry name" value="adh_short"/>
    <property type="match status" value="1"/>
</dbReference>
<evidence type="ECO:0000256" key="1">
    <source>
        <dbReference type="ARBA" id="ARBA00006484"/>
    </source>
</evidence>
<evidence type="ECO:0000313" key="6">
    <source>
        <dbReference type="Proteomes" id="UP000285146"/>
    </source>
</evidence>
<name>A0A423W7A9_9PEZI</name>
<dbReference type="InterPro" id="IPR036291">
    <property type="entry name" value="NAD(P)-bd_dom_sf"/>
</dbReference>
<proteinExistence type="inferred from homology"/>
<sequence length="297" mass="32294">MSEKSTSPQTWLITGCSSGFGELFVRQLRAAGDNVIATGRSADTKLAHLKDTGATILDLDVAAPFEEIKEKLATAWDLYPGGIDVIVNNAGYILSAAFEELTQDALEDAFKTNFHGPLNITRALLPQLREKRKGTLIFMSSQAAWHADPSATAYCATKFALEGAVECLSKELALFAPDLKVLLVEPGYFATRAFSNINHVAPHVGDYKDFNTAVQTYEKGLVGNEPGDPTKAVALVIELAKGNGVWKGRMVPLRIPLGTDGWTKIKAKCEETLKICEEWEEVAKSTDKEVVKSTDES</sequence>
<dbReference type="Proteomes" id="UP000285146">
    <property type="component" value="Unassembled WGS sequence"/>
</dbReference>
<dbReference type="PRINTS" id="PR00081">
    <property type="entry name" value="GDHRDH"/>
</dbReference>
<evidence type="ECO:0000259" key="4">
    <source>
        <dbReference type="SMART" id="SM00822"/>
    </source>
</evidence>
<dbReference type="InterPro" id="IPR057326">
    <property type="entry name" value="KR_dom"/>
</dbReference>
<dbReference type="PROSITE" id="PS51257">
    <property type="entry name" value="PROKAR_LIPOPROTEIN"/>
    <property type="match status" value="1"/>
</dbReference>
<evidence type="ECO:0000256" key="2">
    <source>
        <dbReference type="ARBA" id="ARBA00023002"/>
    </source>
</evidence>
<dbReference type="OrthoDB" id="1274115at2759"/>
<accession>A0A423W7A9</accession>
<feature type="domain" description="Ketoreductase" evidence="4">
    <location>
        <begin position="9"/>
        <end position="180"/>
    </location>
</feature>
<dbReference type="SMART" id="SM00822">
    <property type="entry name" value="PKS_KR"/>
    <property type="match status" value="1"/>
</dbReference>
<dbReference type="PANTHER" id="PTHR43976:SF16">
    <property type="entry name" value="SHORT-CHAIN DEHYDROGENASE_REDUCTASE FAMILY PROTEIN"/>
    <property type="match status" value="1"/>
</dbReference>
<dbReference type="SUPFAM" id="SSF51735">
    <property type="entry name" value="NAD(P)-binding Rossmann-fold domains"/>
    <property type="match status" value="1"/>
</dbReference>
<dbReference type="InterPro" id="IPR051911">
    <property type="entry name" value="SDR_oxidoreductase"/>
</dbReference>
<dbReference type="GO" id="GO:0016491">
    <property type="term" value="F:oxidoreductase activity"/>
    <property type="evidence" value="ECO:0007669"/>
    <property type="project" value="UniProtKB-KW"/>
</dbReference>
<dbReference type="PANTHER" id="PTHR43976">
    <property type="entry name" value="SHORT CHAIN DEHYDROGENASE"/>
    <property type="match status" value="1"/>
</dbReference>
<evidence type="ECO:0000313" key="5">
    <source>
        <dbReference type="EMBL" id="ROV99214.1"/>
    </source>
</evidence>
<protein>
    <recommendedName>
        <fullName evidence="4">Ketoreductase domain-containing protein</fullName>
    </recommendedName>
</protein>
<dbReference type="EMBL" id="LKEB01000059">
    <property type="protein sequence ID" value="ROV99214.1"/>
    <property type="molecule type" value="Genomic_DNA"/>
</dbReference>
<dbReference type="CDD" id="cd05374">
    <property type="entry name" value="17beta-HSD-like_SDR_c"/>
    <property type="match status" value="1"/>
</dbReference>
<dbReference type="InterPro" id="IPR002347">
    <property type="entry name" value="SDR_fam"/>
</dbReference>
<evidence type="ECO:0000256" key="3">
    <source>
        <dbReference type="RuleBase" id="RU000363"/>
    </source>
</evidence>
<comment type="similarity">
    <text evidence="1 3">Belongs to the short-chain dehydrogenases/reductases (SDR) family.</text>
</comment>
<organism evidence="5 6">
    <name type="scientific">Cytospora leucostoma</name>
    <dbReference type="NCBI Taxonomy" id="1230097"/>
    <lineage>
        <taxon>Eukaryota</taxon>
        <taxon>Fungi</taxon>
        <taxon>Dikarya</taxon>
        <taxon>Ascomycota</taxon>
        <taxon>Pezizomycotina</taxon>
        <taxon>Sordariomycetes</taxon>
        <taxon>Sordariomycetidae</taxon>
        <taxon>Diaporthales</taxon>
        <taxon>Cytosporaceae</taxon>
        <taxon>Cytospora</taxon>
    </lineage>
</organism>
<dbReference type="AlphaFoldDB" id="A0A423W7A9"/>
<gene>
    <name evidence="5" type="ORF">VPNG_08221</name>
</gene>
<keyword evidence="2" id="KW-0560">Oxidoreductase</keyword>
<reference evidence="5 6" key="1">
    <citation type="submission" date="2015-09" db="EMBL/GenBank/DDBJ databases">
        <title>Host preference determinants of Valsa canker pathogens revealed by comparative genomics.</title>
        <authorList>
            <person name="Yin Z."/>
            <person name="Huang L."/>
        </authorList>
    </citation>
    <scope>NUCLEOTIDE SEQUENCE [LARGE SCALE GENOMIC DNA]</scope>
    <source>
        <strain evidence="5 6">SXYLt</strain>
    </source>
</reference>
<dbReference type="STRING" id="1230097.A0A423W7A9"/>
<dbReference type="PRINTS" id="PR00080">
    <property type="entry name" value="SDRFAMILY"/>
</dbReference>
<dbReference type="Gene3D" id="3.40.50.720">
    <property type="entry name" value="NAD(P)-binding Rossmann-like Domain"/>
    <property type="match status" value="1"/>
</dbReference>
<keyword evidence="6" id="KW-1185">Reference proteome</keyword>